<accession>W6Q7S9</accession>
<sequence length="196" mass="22386">MVSIRPAPIPVQFLYGPAKVALEAMIFLRIDSPVLLKWTPSENSSQDARMLLDACKALRNSRSRETYLDENISLEEGLRAFEGNVLHSLSYSTVLMLVLMTWHFDASSSEASWGLIAFLRQPYDNEVRRILQGRYSSIMPLMTWHFDASSSEASRGLIAFLRQPHDNEVRRILQGRYSSIMRETAPSNFDFLLVLN</sequence>
<organism evidence="1 2">
    <name type="scientific">Penicillium roqueforti (strain FM164)</name>
    <dbReference type="NCBI Taxonomy" id="1365484"/>
    <lineage>
        <taxon>Eukaryota</taxon>
        <taxon>Fungi</taxon>
        <taxon>Dikarya</taxon>
        <taxon>Ascomycota</taxon>
        <taxon>Pezizomycotina</taxon>
        <taxon>Eurotiomycetes</taxon>
        <taxon>Eurotiomycetidae</taxon>
        <taxon>Eurotiales</taxon>
        <taxon>Aspergillaceae</taxon>
        <taxon>Penicillium</taxon>
    </lineage>
</organism>
<dbReference type="AlphaFoldDB" id="W6Q7S9"/>
<keyword evidence="2" id="KW-1185">Reference proteome</keyword>
<dbReference type="Proteomes" id="UP000030686">
    <property type="component" value="Unassembled WGS sequence"/>
</dbReference>
<proteinExistence type="predicted"/>
<gene>
    <name evidence="1" type="ORF">PROQFM164_S02g002601</name>
</gene>
<evidence type="ECO:0000313" key="1">
    <source>
        <dbReference type="EMBL" id="CDM32450.1"/>
    </source>
</evidence>
<dbReference type="EMBL" id="HG792016">
    <property type="protein sequence ID" value="CDM32450.1"/>
    <property type="molecule type" value="Genomic_DNA"/>
</dbReference>
<protein>
    <submittedName>
        <fullName evidence="1">Genomic scaffold, ProqFM164S02</fullName>
    </submittedName>
</protein>
<dbReference type="OrthoDB" id="4355239at2759"/>
<reference evidence="1" key="1">
    <citation type="journal article" date="2014" name="Nat. Commun.">
        <title>Multiple recent horizontal transfers of a large genomic region in cheese making fungi.</title>
        <authorList>
            <person name="Cheeseman K."/>
            <person name="Ropars J."/>
            <person name="Renault P."/>
            <person name="Dupont J."/>
            <person name="Gouzy J."/>
            <person name="Branca A."/>
            <person name="Abraham A.L."/>
            <person name="Ceppi M."/>
            <person name="Conseiller E."/>
            <person name="Debuchy R."/>
            <person name="Malagnac F."/>
            <person name="Goarin A."/>
            <person name="Silar P."/>
            <person name="Lacoste S."/>
            <person name="Sallet E."/>
            <person name="Bensimon A."/>
            <person name="Giraud T."/>
            <person name="Brygoo Y."/>
        </authorList>
    </citation>
    <scope>NUCLEOTIDE SEQUENCE [LARGE SCALE GENOMIC DNA]</scope>
    <source>
        <strain evidence="1">FM164</strain>
    </source>
</reference>
<evidence type="ECO:0000313" key="2">
    <source>
        <dbReference type="Proteomes" id="UP000030686"/>
    </source>
</evidence>
<name>W6Q7S9_PENRF</name>